<dbReference type="EMBL" id="MFTT01000024">
    <property type="protein sequence ID" value="OGI69484.1"/>
    <property type="molecule type" value="Genomic_DNA"/>
</dbReference>
<evidence type="ECO:0000313" key="1">
    <source>
        <dbReference type="EMBL" id="OGI69484.1"/>
    </source>
</evidence>
<comment type="caution">
    <text evidence="1">The sequence shown here is derived from an EMBL/GenBank/DDBJ whole genome shotgun (WGS) entry which is preliminary data.</text>
</comment>
<accession>A0A1F6VIN3</accession>
<gene>
    <name evidence="1" type="ORF">A2824_03395</name>
</gene>
<proteinExistence type="predicted"/>
<reference evidence="1 2" key="1">
    <citation type="journal article" date="2016" name="Nat. Commun.">
        <title>Thousands of microbial genomes shed light on interconnected biogeochemical processes in an aquifer system.</title>
        <authorList>
            <person name="Anantharaman K."/>
            <person name="Brown C.T."/>
            <person name="Hug L.A."/>
            <person name="Sharon I."/>
            <person name="Castelle C.J."/>
            <person name="Probst A.J."/>
            <person name="Thomas B.C."/>
            <person name="Singh A."/>
            <person name="Wilkins M.J."/>
            <person name="Karaoz U."/>
            <person name="Brodie E.L."/>
            <person name="Williams K.H."/>
            <person name="Hubbard S.S."/>
            <person name="Banfield J.F."/>
        </authorList>
    </citation>
    <scope>NUCLEOTIDE SEQUENCE [LARGE SCALE GENOMIC DNA]</scope>
</reference>
<dbReference type="Proteomes" id="UP000178059">
    <property type="component" value="Unassembled WGS sequence"/>
</dbReference>
<sequence>MGLKKFFLKKMIKFKLKGQNIPKEQQDMILNAMLKKPELFKKIGAEIKQKKKEGKSEALAAMEVMRKYQNDIRRAM</sequence>
<name>A0A1F6VIN3_9BACT</name>
<evidence type="ECO:0000313" key="2">
    <source>
        <dbReference type="Proteomes" id="UP000178059"/>
    </source>
</evidence>
<protein>
    <submittedName>
        <fullName evidence="1">Uncharacterized protein</fullName>
    </submittedName>
</protein>
<dbReference type="AlphaFoldDB" id="A0A1F6VIN3"/>
<organism evidence="1 2">
    <name type="scientific">Candidatus Nomurabacteria bacterium RIFCSPHIGHO2_01_FULL_42_16</name>
    <dbReference type="NCBI Taxonomy" id="1801743"/>
    <lineage>
        <taxon>Bacteria</taxon>
        <taxon>Candidatus Nomuraibacteriota</taxon>
    </lineage>
</organism>